<sequence>MNPLSHVSRLPSLALHLVVLASRLLSHVSRLLLLVSRDRSSWRHCRRNVTHSSLSSDSDSTIVVMDLRDLDGSIGDSLKAVNWETRRKAKEKKWNNKMN</sequence>
<protein>
    <submittedName>
        <fullName evidence="2">Uncharacterized protein</fullName>
    </submittedName>
</protein>
<accession>A0A8D8YNS4</accession>
<proteinExistence type="predicted"/>
<dbReference type="EMBL" id="HBUF01386176">
    <property type="protein sequence ID" value="CAG6732259.1"/>
    <property type="molecule type" value="Transcribed_RNA"/>
</dbReference>
<feature type="chain" id="PRO_5034710476" evidence="1">
    <location>
        <begin position="22"/>
        <end position="99"/>
    </location>
</feature>
<feature type="signal peptide" evidence="1">
    <location>
        <begin position="1"/>
        <end position="21"/>
    </location>
</feature>
<keyword evidence="1" id="KW-0732">Signal</keyword>
<reference evidence="2" key="1">
    <citation type="submission" date="2021-05" db="EMBL/GenBank/DDBJ databases">
        <authorList>
            <person name="Alioto T."/>
            <person name="Alioto T."/>
            <person name="Gomez Garrido J."/>
        </authorList>
    </citation>
    <scope>NUCLEOTIDE SEQUENCE</scope>
</reference>
<evidence type="ECO:0000313" key="2">
    <source>
        <dbReference type="EMBL" id="CAG6732259.1"/>
    </source>
</evidence>
<organism evidence="2">
    <name type="scientific">Cacopsylla melanoneura</name>
    <dbReference type="NCBI Taxonomy" id="428564"/>
    <lineage>
        <taxon>Eukaryota</taxon>
        <taxon>Metazoa</taxon>
        <taxon>Ecdysozoa</taxon>
        <taxon>Arthropoda</taxon>
        <taxon>Hexapoda</taxon>
        <taxon>Insecta</taxon>
        <taxon>Pterygota</taxon>
        <taxon>Neoptera</taxon>
        <taxon>Paraneoptera</taxon>
        <taxon>Hemiptera</taxon>
        <taxon>Sternorrhyncha</taxon>
        <taxon>Psylloidea</taxon>
        <taxon>Psyllidae</taxon>
        <taxon>Psyllinae</taxon>
        <taxon>Cacopsylla</taxon>
    </lineage>
</organism>
<evidence type="ECO:0000256" key="1">
    <source>
        <dbReference type="SAM" id="SignalP"/>
    </source>
</evidence>
<dbReference type="AlphaFoldDB" id="A0A8D8YNS4"/>
<name>A0A8D8YNS4_9HEMI</name>